<name>C0E989_9FIRM</name>
<dbReference type="STRING" id="537013.CLOSTMETH_00386"/>
<keyword evidence="3" id="KW-1185">Reference proteome</keyword>
<evidence type="ECO:0000313" key="3">
    <source>
        <dbReference type="Proteomes" id="UP000003340"/>
    </source>
</evidence>
<evidence type="ECO:0000313" key="2">
    <source>
        <dbReference type="EMBL" id="EEG31918.1"/>
    </source>
</evidence>
<dbReference type="AlphaFoldDB" id="C0E989"/>
<gene>
    <name evidence="2" type="ORF">CLOSTMETH_00386</name>
</gene>
<proteinExistence type="predicted"/>
<dbReference type="EMBL" id="ACEC01000019">
    <property type="protein sequence ID" value="EEG31918.1"/>
    <property type="molecule type" value="Genomic_DNA"/>
</dbReference>
<organism evidence="2 3">
    <name type="scientific">[Clostridium] methylpentosum DSM 5476</name>
    <dbReference type="NCBI Taxonomy" id="537013"/>
    <lineage>
        <taxon>Bacteria</taxon>
        <taxon>Bacillati</taxon>
        <taxon>Bacillota</taxon>
        <taxon>Clostridia</taxon>
        <taxon>Eubacteriales</taxon>
        <taxon>Oscillospiraceae</taxon>
        <taxon>Oscillospiraceae incertae sedis</taxon>
    </lineage>
</organism>
<dbReference type="HOGENOM" id="CLU_865214_0_0_9"/>
<sequence length="321" mass="34224">MHCGEHICEPLRPLAEAEAAAEPQQPGGSPADVLDGTHRLVPRDLVGRGFTQDPGARRLVGGIAGNHIKAPRREIELLEVGTDREQPPLKLGGGNPARKLFDCLGLDIHPGDLTGLKVFVQNERDDAAAGAEINHLVFAPGGGKIREQKGVCPKFVLWGDADRDGRAEGFKGEIRHNTPPCVKWDGVLFPAGDRSRWKQDFVDVRSHSTAIGRGKLAASQRALGGELWKSPVQRKPKGDRQSAVQSSLTDLPVPLRRPGMRTAGSGAELSPTAPEGTLRLSENNKYSLCIHLNCAGKIEKSGGPCAGSPDSASCGRHGRGE</sequence>
<dbReference type="Proteomes" id="UP000003340">
    <property type="component" value="Unassembled WGS sequence"/>
</dbReference>
<protein>
    <submittedName>
        <fullName evidence="2">Uncharacterized protein</fullName>
    </submittedName>
</protein>
<feature type="region of interest" description="Disordered" evidence="1">
    <location>
        <begin position="231"/>
        <end position="278"/>
    </location>
</feature>
<reference evidence="2 3" key="2">
    <citation type="submission" date="2009-02" db="EMBL/GenBank/DDBJ databases">
        <title>Draft genome sequence of Clostridium methylpentosum (DSM 5476).</title>
        <authorList>
            <person name="Sudarsanam P."/>
            <person name="Ley R."/>
            <person name="Guruge J."/>
            <person name="Turnbaugh P.J."/>
            <person name="Mahowald M."/>
            <person name="Liep D."/>
            <person name="Gordon J."/>
        </authorList>
    </citation>
    <scope>NUCLEOTIDE SEQUENCE [LARGE SCALE GENOMIC DNA]</scope>
    <source>
        <strain evidence="2 3">DSM 5476</strain>
    </source>
</reference>
<accession>C0E989</accession>
<reference evidence="2 3" key="1">
    <citation type="submission" date="2009-01" db="EMBL/GenBank/DDBJ databases">
        <authorList>
            <person name="Fulton L."/>
            <person name="Clifton S."/>
            <person name="Fulton B."/>
            <person name="Xu J."/>
            <person name="Minx P."/>
            <person name="Pepin K.H."/>
            <person name="Johnson M."/>
            <person name="Bhonagiri V."/>
            <person name="Nash W.E."/>
            <person name="Mardis E.R."/>
            <person name="Wilson R.K."/>
        </authorList>
    </citation>
    <scope>NUCLEOTIDE SEQUENCE [LARGE SCALE GENOMIC DNA]</scope>
    <source>
        <strain evidence="2 3">DSM 5476</strain>
    </source>
</reference>
<feature type="region of interest" description="Disordered" evidence="1">
    <location>
        <begin position="300"/>
        <end position="321"/>
    </location>
</feature>
<evidence type="ECO:0000256" key="1">
    <source>
        <dbReference type="SAM" id="MobiDB-lite"/>
    </source>
</evidence>
<comment type="caution">
    <text evidence="2">The sequence shown here is derived from an EMBL/GenBank/DDBJ whole genome shotgun (WGS) entry which is preliminary data.</text>
</comment>